<proteinExistence type="predicted"/>
<name>A0A173SAD8_9FIRM</name>
<evidence type="ECO:0000313" key="1">
    <source>
        <dbReference type="EMBL" id="CUM86815.1"/>
    </source>
</evidence>
<dbReference type="EMBL" id="CYXO01000004">
    <property type="protein sequence ID" value="CUM86815.1"/>
    <property type="molecule type" value="Genomic_DNA"/>
</dbReference>
<sequence>MGRLIDADTCQYYDGYGDRLDRAIEIVKRGGRDD</sequence>
<protein>
    <submittedName>
        <fullName evidence="1">Uncharacterized protein</fullName>
    </submittedName>
</protein>
<dbReference type="Proteomes" id="UP000095597">
    <property type="component" value="Unassembled WGS sequence"/>
</dbReference>
<gene>
    <name evidence="1" type="ORF">ERS852573_00897</name>
</gene>
<reference evidence="1 2" key="1">
    <citation type="submission" date="2015-09" db="EMBL/GenBank/DDBJ databases">
        <authorList>
            <consortium name="Pathogen Informatics"/>
        </authorList>
    </citation>
    <scope>NUCLEOTIDE SEQUENCE [LARGE SCALE GENOMIC DNA]</scope>
    <source>
        <strain evidence="1 2">2789STDY5834961</strain>
    </source>
</reference>
<organism evidence="1 2">
    <name type="scientific">Dorea longicatena</name>
    <dbReference type="NCBI Taxonomy" id="88431"/>
    <lineage>
        <taxon>Bacteria</taxon>
        <taxon>Bacillati</taxon>
        <taxon>Bacillota</taxon>
        <taxon>Clostridia</taxon>
        <taxon>Lachnospirales</taxon>
        <taxon>Lachnospiraceae</taxon>
        <taxon>Dorea</taxon>
    </lineage>
</organism>
<evidence type="ECO:0000313" key="2">
    <source>
        <dbReference type="Proteomes" id="UP000095597"/>
    </source>
</evidence>
<dbReference type="AlphaFoldDB" id="A0A173SAD8"/>
<accession>A0A173SAD8</accession>